<evidence type="ECO:0000313" key="4">
    <source>
        <dbReference type="EMBL" id="KAG1790122.1"/>
    </source>
</evidence>
<dbReference type="EMBL" id="JABBWE010000044">
    <property type="protein sequence ID" value="KAG1791150.1"/>
    <property type="molecule type" value="Genomic_DNA"/>
</dbReference>
<evidence type="ECO:0000313" key="2">
    <source>
        <dbReference type="EMBL" id="KAG1784515.1"/>
    </source>
</evidence>
<reference evidence="2" key="1">
    <citation type="journal article" date="2020" name="New Phytol.">
        <title>Comparative genomics reveals dynamic genome evolution in host specialist ectomycorrhizal fungi.</title>
        <authorList>
            <person name="Lofgren L.A."/>
            <person name="Nguyen N.H."/>
            <person name="Vilgalys R."/>
            <person name="Ruytinx J."/>
            <person name="Liao H.L."/>
            <person name="Branco S."/>
            <person name="Kuo A."/>
            <person name="LaButti K."/>
            <person name="Lipzen A."/>
            <person name="Andreopoulos W."/>
            <person name="Pangilinan J."/>
            <person name="Riley R."/>
            <person name="Hundley H."/>
            <person name="Na H."/>
            <person name="Barry K."/>
            <person name="Grigoriev I.V."/>
            <person name="Stajich J.E."/>
            <person name="Kennedy P.G."/>
        </authorList>
    </citation>
    <scope>NUCLEOTIDE SEQUENCE</scope>
    <source>
        <strain evidence="2">S12</strain>
    </source>
</reference>
<dbReference type="OrthoDB" id="2675272at2759"/>
<protein>
    <submittedName>
        <fullName evidence="2">Uncharacterized protein</fullName>
    </submittedName>
</protein>
<comment type="caution">
    <text evidence="2">The sequence shown here is derived from an EMBL/GenBank/DDBJ whole genome shotgun (WGS) entry which is preliminary data.</text>
</comment>
<keyword evidence="7" id="KW-1185">Reference proteome</keyword>
<evidence type="ECO:0000313" key="3">
    <source>
        <dbReference type="EMBL" id="KAG1788892.1"/>
    </source>
</evidence>
<evidence type="ECO:0000313" key="6">
    <source>
        <dbReference type="EMBL" id="KAG1799198.1"/>
    </source>
</evidence>
<dbReference type="EMBL" id="JABBWE010000053">
    <property type="protein sequence ID" value="KAG1790122.1"/>
    <property type="molecule type" value="Genomic_DNA"/>
</dbReference>
<sequence>GSDHADISVFRLPPGGSQEYADNLRHLVPSPSQRQLEMRRTETSITKPPLILRLNPSRCLGVPNCTTTDIMHLAGNLSDLLISLWRGTIDCAATDDVTTWDWAVLHDAEAW</sequence>
<evidence type="ECO:0000313" key="7">
    <source>
        <dbReference type="Proteomes" id="UP000719766"/>
    </source>
</evidence>
<dbReference type="RefSeq" id="XP_041157107.1">
    <property type="nucleotide sequence ID" value="XM_041296278.1"/>
</dbReference>
<dbReference type="EMBL" id="JABBWE010000011">
    <property type="protein sequence ID" value="KAG1799198.1"/>
    <property type="molecule type" value="Genomic_DNA"/>
</dbReference>
<gene>
    <name evidence="4" type="ORF">HD556DRAFT_1196055</name>
    <name evidence="5" type="ORF">HD556DRAFT_1197197</name>
    <name evidence="1" type="ORF">HD556DRAFT_1198360</name>
    <name evidence="2" type="ORF">HD556DRAFT_1204536</name>
    <name evidence="6" type="ORF">HD556DRAFT_1207678</name>
    <name evidence="3" type="ORF">HD556DRAFT_1208343</name>
</gene>
<dbReference type="Proteomes" id="UP000719766">
    <property type="component" value="Unassembled WGS sequence"/>
</dbReference>
<name>A0A9P7D8V2_9AGAM</name>
<dbReference type="EMBL" id="JABBWE010000141">
    <property type="protein sequence ID" value="KAG1784515.1"/>
    <property type="molecule type" value="Genomic_DNA"/>
</dbReference>
<dbReference type="EMBL" id="JABBWE010000064">
    <property type="protein sequence ID" value="KAG1788892.1"/>
    <property type="molecule type" value="Genomic_DNA"/>
</dbReference>
<evidence type="ECO:0000313" key="1">
    <source>
        <dbReference type="EMBL" id="KAG1784350.1"/>
    </source>
</evidence>
<dbReference type="GeneID" id="64590042"/>
<organism evidence="2 7">
    <name type="scientific">Suillus plorans</name>
    <dbReference type="NCBI Taxonomy" id="116603"/>
    <lineage>
        <taxon>Eukaryota</taxon>
        <taxon>Fungi</taxon>
        <taxon>Dikarya</taxon>
        <taxon>Basidiomycota</taxon>
        <taxon>Agaricomycotina</taxon>
        <taxon>Agaricomycetes</taxon>
        <taxon>Agaricomycetidae</taxon>
        <taxon>Boletales</taxon>
        <taxon>Suillineae</taxon>
        <taxon>Suillaceae</taxon>
        <taxon>Suillus</taxon>
    </lineage>
</organism>
<proteinExistence type="predicted"/>
<feature type="non-terminal residue" evidence="2">
    <location>
        <position position="1"/>
    </location>
</feature>
<dbReference type="EMBL" id="JABBWE010000159">
    <property type="protein sequence ID" value="KAG1784350.1"/>
    <property type="molecule type" value="Genomic_DNA"/>
</dbReference>
<evidence type="ECO:0000313" key="5">
    <source>
        <dbReference type="EMBL" id="KAG1791150.1"/>
    </source>
</evidence>
<accession>A0A9P7D8V2</accession>
<feature type="non-terminal residue" evidence="2">
    <location>
        <position position="111"/>
    </location>
</feature>
<dbReference type="AlphaFoldDB" id="A0A9P7D8V2"/>